<evidence type="ECO:0000313" key="1">
    <source>
        <dbReference type="EMBL" id="MCC2218901.1"/>
    </source>
</evidence>
<reference evidence="1 2" key="1">
    <citation type="submission" date="2021-10" db="EMBL/GenBank/DDBJ databases">
        <title>Anaerobic single-cell dispensing facilitates the cultivation of human gut bacteria.</title>
        <authorList>
            <person name="Afrizal A."/>
        </authorList>
    </citation>
    <scope>NUCLEOTIDE SEQUENCE [LARGE SCALE GENOMIC DNA]</scope>
    <source>
        <strain evidence="1 2">CLA-AA-H212</strain>
    </source>
</reference>
<protein>
    <submittedName>
        <fullName evidence="1">Uncharacterized protein</fullName>
    </submittedName>
</protein>
<dbReference type="Proteomes" id="UP001198495">
    <property type="component" value="Unassembled WGS sequence"/>
</dbReference>
<organism evidence="1 2">
    <name type="scientific">Coprococcus hominis</name>
    <name type="common">ex Arizal et al. 2022</name>
    <dbReference type="NCBI Taxonomy" id="2881262"/>
    <lineage>
        <taxon>Bacteria</taxon>
        <taxon>Bacillati</taxon>
        <taxon>Bacillota</taxon>
        <taxon>Clostridia</taxon>
        <taxon>Lachnospirales</taxon>
        <taxon>Lachnospiraceae</taxon>
        <taxon>Coprococcus</taxon>
    </lineage>
</organism>
<dbReference type="EMBL" id="JAJEQT010000004">
    <property type="protein sequence ID" value="MCC2218901.1"/>
    <property type="molecule type" value="Genomic_DNA"/>
</dbReference>
<keyword evidence="2" id="KW-1185">Reference proteome</keyword>
<comment type="caution">
    <text evidence="1">The sequence shown here is derived from an EMBL/GenBank/DDBJ whole genome shotgun (WGS) entry which is preliminary data.</text>
</comment>
<sequence>MEQELIQDTKETLLTIADILYQGRVSDGIAAMNGVIPNLSLIASGIQDEALQQRLITDALSPILSAMEEEDGTLLADLITYELVELLDIL</sequence>
<proteinExistence type="predicted"/>
<evidence type="ECO:0000313" key="2">
    <source>
        <dbReference type="Proteomes" id="UP001198495"/>
    </source>
</evidence>
<accession>A0ABS8FNV5</accession>
<name>A0ABS8FNV5_9FIRM</name>
<dbReference type="RefSeq" id="WP_021984856.1">
    <property type="nucleotide sequence ID" value="NZ_JAJEQT010000004.1"/>
</dbReference>
<gene>
    <name evidence="1" type="ORF">LKD28_07630</name>
</gene>